<organism evidence="3 4">
    <name type="scientific">Neolewinella maritima</name>
    <dbReference type="NCBI Taxonomy" id="1383882"/>
    <lineage>
        <taxon>Bacteria</taxon>
        <taxon>Pseudomonadati</taxon>
        <taxon>Bacteroidota</taxon>
        <taxon>Saprospiria</taxon>
        <taxon>Saprospirales</taxon>
        <taxon>Lewinellaceae</taxon>
        <taxon>Neolewinella</taxon>
    </lineage>
</organism>
<evidence type="ECO:0000256" key="1">
    <source>
        <dbReference type="SAM" id="Phobius"/>
    </source>
</evidence>
<sequence>MGRLITFSGHAIALVTAFGLLARYVSPHTFWPPSVVALLLPILLLLTFLFVLLQLFRGHWRTAVFPLLVLLGAYPILGRLFAWPESAPTLTDDSPVVTLVTGNQRFFRSADGADVDTTRVARTFRSYGAHIALLQEIRTVTYRINYIPQVQSAEHLRERDQKKGTLVATYGTSPEHITSSFSEPNEYNGFVVTDMMTSLGKLRIINAHLETNRISNLAQNMGGKDSFGDRLETFGRMLTGYGRATRVRAQQADTIRALVEASPYPVIVGGDFNDVPSSYTYNQLLTPRLRDAWAARGSGLGTTFTGPLPGLRIDYFLVDTSLTIVDIERLSPQWSDHRPLRLTVTK</sequence>
<protein>
    <recommendedName>
        <fullName evidence="2">Endonuclease/exonuclease/phosphatase domain-containing protein</fullName>
    </recommendedName>
</protein>
<keyword evidence="1" id="KW-0472">Membrane</keyword>
<keyword evidence="1" id="KW-0812">Transmembrane</keyword>
<evidence type="ECO:0000313" key="4">
    <source>
        <dbReference type="Proteomes" id="UP000837803"/>
    </source>
</evidence>
<gene>
    <name evidence="3" type="ORF">LEM8419_00425</name>
</gene>
<dbReference type="Gene3D" id="3.60.10.10">
    <property type="entry name" value="Endonuclease/exonuclease/phosphatase"/>
    <property type="match status" value="1"/>
</dbReference>
<feature type="transmembrane region" description="Helical" evidence="1">
    <location>
        <begin position="63"/>
        <end position="83"/>
    </location>
</feature>
<dbReference type="Pfam" id="PF03372">
    <property type="entry name" value="Exo_endo_phos"/>
    <property type="match status" value="1"/>
</dbReference>
<feature type="transmembrane region" description="Helical" evidence="1">
    <location>
        <begin position="35"/>
        <end position="56"/>
    </location>
</feature>
<dbReference type="SUPFAM" id="SSF56219">
    <property type="entry name" value="DNase I-like"/>
    <property type="match status" value="1"/>
</dbReference>
<name>A0ABN8EZ87_9BACT</name>
<dbReference type="Proteomes" id="UP000837803">
    <property type="component" value="Unassembled WGS sequence"/>
</dbReference>
<dbReference type="InterPro" id="IPR036691">
    <property type="entry name" value="Endo/exonu/phosph_ase_sf"/>
</dbReference>
<reference evidence="3" key="1">
    <citation type="submission" date="2021-12" db="EMBL/GenBank/DDBJ databases">
        <authorList>
            <person name="Rodrigo-Torres L."/>
            <person name="Arahal R. D."/>
            <person name="Lucena T."/>
        </authorList>
    </citation>
    <scope>NUCLEOTIDE SEQUENCE</scope>
    <source>
        <strain evidence="3">CECT 8419</strain>
    </source>
</reference>
<proteinExistence type="predicted"/>
<keyword evidence="1" id="KW-1133">Transmembrane helix</keyword>
<accession>A0ABN8EZ87</accession>
<dbReference type="RefSeq" id="WP_238749326.1">
    <property type="nucleotide sequence ID" value="NZ_CAKLPZ010000001.1"/>
</dbReference>
<keyword evidence="4" id="KW-1185">Reference proteome</keyword>
<dbReference type="InterPro" id="IPR005135">
    <property type="entry name" value="Endo/exonuclease/phosphatase"/>
</dbReference>
<evidence type="ECO:0000313" key="3">
    <source>
        <dbReference type="EMBL" id="CAH0999129.1"/>
    </source>
</evidence>
<evidence type="ECO:0000259" key="2">
    <source>
        <dbReference type="Pfam" id="PF03372"/>
    </source>
</evidence>
<comment type="caution">
    <text evidence="3">The sequence shown here is derived from an EMBL/GenBank/DDBJ whole genome shotgun (WGS) entry which is preliminary data.</text>
</comment>
<feature type="domain" description="Endonuclease/exonuclease/phosphatase" evidence="2">
    <location>
        <begin position="108"/>
        <end position="337"/>
    </location>
</feature>
<dbReference type="EMBL" id="CAKLPZ010000001">
    <property type="protein sequence ID" value="CAH0999129.1"/>
    <property type="molecule type" value="Genomic_DNA"/>
</dbReference>